<dbReference type="AlphaFoldDB" id="A0A8J2RNH0"/>
<feature type="compositionally biased region" description="Polar residues" evidence="11">
    <location>
        <begin position="432"/>
        <end position="442"/>
    </location>
</feature>
<keyword evidence="5" id="KW-0963">Cytoplasm</keyword>
<keyword evidence="8" id="KW-0206">Cytoskeleton</keyword>
<feature type="compositionally biased region" description="Basic and acidic residues" evidence="11">
    <location>
        <begin position="383"/>
        <end position="393"/>
    </location>
</feature>
<evidence type="ECO:0000256" key="9">
    <source>
        <dbReference type="ARBA" id="ARBA00023273"/>
    </source>
</evidence>
<evidence type="ECO:0000256" key="1">
    <source>
        <dbReference type="ARBA" id="ARBA00003029"/>
    </source>
</evidence>
<gene>
    <name evidence="12" type="ORF">DGAL_LOCUS7775</name>
</gene>
<evidence type="ECO:0000256" key="11">
    <source>
        <dbReference type="SAM" id="MobiDB-lite"/>
    </source>
</evidence>
<feature type="coiled-coil region" evidence="10">
    <location>
        <begin position="98"/>
        <end position="287"/>
    </location>
</feature>
<dbReference type="EMBL" id="CAKKLH010000157">
    <property type="protein sequence ID" value="CAH0104846.1"/>
    <property type="molecule type" value="Genomic_DNA"/>
</dbReference>
<comment type="function">
    <text evidence="1">Component of the nexin-dynein regulatory complex (N-DRC), a key regulator of ciliary/flagellar motility which maintains the alignment and integrity of the distal axoneme and regulates microtubule sliding in motile axonemes.</text>
</comment>
<evidence type="ECO:0000256" key="4">
    <source>
        <dbReference type="ARBA" id="ARBA00021752"/>
    </source>
</evidence>
<proteinExistence type="inferred from homology"/>
<accession>A0A8J2RNH0</accession>
<feature type="region of interest" description="Disordered" evidence="11">
    <location>
        <begin position="375"/>
        <end position="451"/>
    </location>
</feature>
<evidence type="ECO:0000256" key="6">
    <source>
        <dbReference type="ARBA" id="ARBA00022846"/>
    </source>
</evidence>
<keyword evidence="10" id="KW-0175">Coiled coil</keyword>
<keyword evidence="13" id="KW-1185">Reference proteome</keyword>
<evidence type="ECO:0000256" key="2">
    <source>
        <dbReference type="ARBA" id="ARBA00004611"/>
    </source>
</evidence>
<dbReference type="PANTHER" id="PTHR31598">
    <property type="entry name" value="IQ DOMAIN-CONTAINING PROTEIN D"/>
    <property type="match status" value="1"/>
</dbReference>
<evidence type="ECO:0000313" key="13">
    <source>
        <dbReference type="Proteomes" id="UP000789390"/>
    </source>
</evidence>
<evidence type="ECO:0000256" key="10">
    <source>
        <dbReference type="SAM" id="Coils"/>
    </source>
</evidence>
<dbReference type="PANTHER" id="PTHR31598:SF1">
    <property type="entry name" value="DYNEIN REGULATORY COMPLEX PROTEIN 10"/>
    <property type="match status" value="1"/>
</dbReference>
<dbReference type="PROSITE" id="PS50096">
    <property type="entry name" value="IQ"/>
    <property type="match status" value="1"/>
</dbReference>
<evidence type="ECO:0000313" key="12">
    <source>
        <dbReference type="EMBL" id="CAH0104846.1"/>
    </source>
</evidence>
<dbReference type="Proteomes" id="UP000789390">
    <property type="component" value="Unassembled WGS sequence"/>
</dbReference>
<evidence type="ECO:0000256" key="7">
    <source>
        <dbReference type="ARBA" id="ARBA00023069"/>
    </source>
</evidence>
<reference evidence="12" key="1">
    <citation type="submission" date="2021-11" db="EMBL/GenBank/DDBJ databases">
        <authorList>
            <person name="Schell T."/>
        </authorList>
    </citation>
    <scope>NUCLEOTIDE SEQUENCE</scope>
    <source>
        <strain evidence="12">M5</strain>
    </source>
</reference>
<organism evidence="12 13">
    <name type="scientific">Daphnia galeata</name>
    <dbReference type="NCBI Taxonomy" id="27404"/>
    <lineage>
        <taxon>Eukaryota</taxon>
        <taxon>Metazoa</taxon>
        <taxon>Ecdysozoa</taxon>
        <taxon>Arthropoda</taxon>
        <taxon>Crustacea</taxon>
        <taxon>Branchiopoda</taxon>
        <taxon>Diplostraca</taxon>
        <taxon>Cladocera</taxon>
        <taxon>Anomopoda</taxon>
        <taxon>Daphniidae</taxon>
        <taxon>Daphnia</taxon>
    </lineage>
</organism>
<comment type="subcellular location">
    <subcellularLocation>
        <location evidence="2">Cytoplasm</location>
        <location evidence="2">Cytoskeleton</location>
        <location evidence="2">Flagellum axoneme</location>
    </subcellularLocation>
</comment>
<keyword evidence="6" id="KW-0282">Flagellum</keyword>
<keyword evidence="7" id="KW-0969">Cilium</keyword>
<evidence type="ECO:0000256" key="5">
    <source>
        <dbReference type="ARBA" id="ARBA00022490"/>
    </source>
</evidence>
<feature type="region of interest" description="Disordered" evidence="11">
    <location>
        <begin position="310"/>
        <end position="349"/>
    </location>
</feature>
<dbReference type="InterPro" id="IPR042815">
    <property type="entry name" value="DRC10"/>
</dbReference>
<protein>
    <recommendedName>
        <fullName evidence="4">Dynein regulatory complex protein 10</fullName>
    </recommendedName>
</protein>
<sequence length="451" mass="52386">MHSQSGDMDNRQSLVNILKEMQNNFLVVLRLAELPGDEPLQERFYRWIKEPFPLSSEDELLTCDPSIQEAVDVVQEFVQVIVEKIDKGQTVDGCQSRLSRLREERGRMETRSRQLKINAEKQEASQKSQWKSRLDLIEDLKIRLKETEERTKSCLRLAKECGEAARKEWEANNQKPLKEQQLHCELLASQLANLLKENSITENQLKKCREEQKKEIELVTLKMNEDICLRRKEVDDLKREVSADRKQLEKLEKELAEVTIDYDAIINEQQKQAEEALKKLADEQLREKAAIKIQRWYRFILFRTIRARRRRKKSKRKTSKEVRRPPVDRNKAKVSEEVRPDSQYERDPSGEPVAVLDVLVARKSALLRNKHFVSSDPSDLNIEESHSEFESNKGKVSSKGKSKKSSSAIRSITVKKGTNTAADKEIKPKPITSLNRSSQTDNRVPKSKKVF</sequence>
<feature type="compositionally biased region" description="Basic and acidic residues" evidence="11">
    <location>
        <begin position="319"/>
        <end position="349"/>
    </location>
</feature>
<name>A0A8J2RNH0_9CRUS</name>
<keyword evidence="9" id="KW-0966">Cell projection</keyword>
<comment type="similarity">
    <text evidence="3">Belongs to the DRC10 family.</text>
</comment>
<comment type="caution">
    <text evidence="12">The sequence shown here is derived from an EMBL/GenBank/DDBJ whole genome shotgun (WGS) entry which is preliminary data.</text>
</comment>
<evidence type="ECO:0000256" key="8">
    <source>
        <dbReference type="ARBA" id="ARBA00023212"/>
    </source>
</evidence>
<evidence type="ECO:0000256" key="3">
    <source>
        <dbReference type="ARBA" id="ARBA00009071"/>
    </source>
</evidence>
<dbReference type="OrthoDB" id="6361299at2759"/>